<sequence length="192" mass="20759">MLSAFLPLPAHPALPGADSGDLGSLPISMTLFWQLKPSLLHYPGPENVHCVTTRRRVPANQHPVLWYSVPWRSASCSSQSHARVCSMAPPHTVRYHHGLTPIVLLTAPGLRIVKITSTVGAAALIRCPNGSPSAGVFILCFRLPLGVIAGGDGDLCIRQRGLGPRLGLLVGRMWNKQRHRQTKAVTTVTVVY</sequence>
<proteinExistence type="predicted"/>
<protein>
    <submittedName>
        <fullName evidence="1">Uncharacterized protein</fullName>
    </submittedName>
</protein>
<dbReference type="Proteomes" id="UP000054843">
    <property type="component" value="Unassembled WGS sequence"/>
</dbReference>
<keyword evidence="2" id="KW-1185">Reference proteome</keyword>
<reference evidence="1 2" key="1">
    <citation type="submission" date="2015-01" db="EMBL/GenBank/DDBJ databases">
        <title>Evolution of Trichinella species and genotypes.</title>
        <authorList>
            <person name="Korhonen P.K."/>
            <person name="Edoardo P."/>
            <person name="Giuseppe L.R."/>
            <person name="Gasser R.B."/>
        </authorList>
    </citation>
    <scope>NUCLEOTIDE SEQUENCE [LARGE SCALE GENOMIC DNA]</scope>
    <source>
        <strain evidence="1">ISS1980</strain>
    </source>
</reference>
<dbReference type="EMBL" id="JYDO01000016">
    <property type="protein sequence ID" value="KRZ77908.1"/>
    <property type="molecule type" value="Genomic_DNA"/>
</dbReference>
<organism evidence="1 2">
    <name type="scientific">Trichinella papuae</name>
    <dbReference type="NCBI Taxonomy" id="268474"/>
    <lineage>
        <taxon>Eukaryota</taxon>
        <taxon>Metazoa</taxon>
        <taxon>Ecdysozoa</taxon>
        <taxon>Nematoda</taxon>
        <taxon>Enoplea</taxon>
        <taxon>Dorylaimia</taxon>
        <taxon>Trichinellida</taxon>
        <taxon>Trichinellidae</taxon>
        <taxon>Trichinella</taxon>
    </lineage>
</organism>
<gene>
    <name evidence="1" type="ORF">T10_9949</name>
</gene>
<name>A0A0V1N1N2_9BILA</name>
<dbReference type="AlphaFoldDB" id="A0A0V1N1N2"/>
<accession>A0A0V1N1N2</accession>
<evidence type="ECO:0000313" key="2">
    <source>
        <dbReference type="Proteomes" id="UP000054843"/>
    </source>
</evidence>
<comment type="caution">
    <text evidence="1">The sequence shown here is derived from an EMBL/GenBank/DDBJ whole genome shotgun (WGS) entry which is preliminary data.</text>
</comment>
<evidence type="ECO:0000313" key="1">
    <source>
        <dbReference type="EMBL" id="KRZ77908.1"/>
    </source>
</evidence>